<comment type="subcellular location">
    <subcellularLocation>
        <location evidence="5">Cytoplasm</location>
    </subcellularLocation>
</comment>
<keyword evidence="8" id="KW-1185">Reference proteome</keyword>
<evidence type="ECO:0000256" key="6">
    <source>
        <dbReference type="NCBIfam" id="TIGR00152"/>
    </source>
</evidence>
<sequence>MSYVVGLTGGIASGKTTVANLFNQHFGIDVIDADIIARQVVEKGSKGLESISSRFGPNILLSDGTLNRAKLRDIVFTCEENKTWLNGLLHPMIREKMKVDIAKASSQYVLLVVPLLVENNLQNLTDRVLVVDVDEQTQLQRTMERDKVNLGQAQSIIAAQASRAEKLAIADDVIKNNAKNKELLPQITELHKKYLELSMRNRSE</sequence>
<evidence type="ECO:0000256" key="2">
    <source>
        <dbReference type="ARBA" id="ARBA00022741"/>
    </source>
</evidence>
<evidence type="ECO:0000256" key="3">
    <source>
        <dbReference type="ARBA" id="ARBA00022840"/>
    </source>
</evidence>
<comment type="similarity">
    <text evidence="1 5">Belongs to the CoaE family.</text>
</comment>
<keyword evidence="3 5" id="KW-0067">ATP-binding</keyword>
<dbReference type="NCBIfam" id="TIGR00152">
    <property type="entry name" value="dephospho-CoA kinase"/>
    <property type="match status" value="1"/>
</dbReference>
<evidence type="ECO:0000256" key="1">
    <source>
        <dbReference type="ARBA" id="ARBA00009018"/>
    </source>
</evidence>
<evidence type="ECO:0000313" key="8">
    <source>
        <dbReference type="Proteomes" id="UP001157138"/>
    </source>
</evidence>
<evidence type="ECO:0000256" key="5">
    <source>
        <dbReference type="HAMAP-Rule" id="MF_00376"/>
    </source>
</evidence>
<dbReference type="Proteomes" id="UP001157138">
    <property type="component" value="Unassembled WGS sequence"/>
</dbReference>
<evidence type="ECO:0000313" key="7">
    <source>
        <dbReference type="EMBL" id="GLT20150.1"/>
    </source>
</evidence>
<keyword evidence="5 7" id="KW-0418">Kinase</keyword>
<dbReference type="CDD" id="cd02022">
    <property type="entry name" value="DPCK"/>
    <property type="match status" value="1"/>
</dbReference>
<dbReference type="Pfam" id="PF01121">
    <property type="entry name" value="CoaE"/>
    <property type="match status" value="1"/>
</dbReference>
<keyword evidence="4 5" id="KW-0173">Coenzyme A biosynthesis</keyword>
<protein>
    <recommendedName>
        <fullName evidence="5 6">Dephospho-CoA kinase</fullName>
        <ecNumber evidence="5 6">2.7.1.24</ecNumber>
    </recommendedName>
    <alternativeName>
        <fullName evidence="5">Dephosphocoenzyme A kinase</fullName>
    </alternativeName>
</protein>
<dbReference type="SUPFAM" id="SSF52540">
    <property type="entry name" value="P-loop containing nucleoside triphosphate hydrolases"/>
    <property type="match status" value="1"/>
</dbReference>
<dbReference type="Gene3D" id="3.40.50.300">
    <property type="entry name" value="P-loop containing nucleotide triphosphate hydrolases"/>
    <property type="match status" value="1"/>
</dbReference>
<dbReference type="RefSeq" id="WP_284193971.1">
    <property type="nucleotide sequence ID" value="NZ_BSPW01000094.1"/>
</dbReference>
<dbReference type="InterPro" id="IPR027417">
    <property type="entry name" value="P-loop_NTPase"/>
</dbReference>
<keyword evidence="2 5" id="KW-0547">Nucleotide-binding</keyword>
<keyword evidence="5" id="KW-0963">Cytoplasm</keyword>
<dbReference type="EC" id="2.7.1.24" evidence="5 6"/>
<dbReference type="PANTHER" id="PTHR10695">
    <property type="entry name" value="DEPHOSPHO-COA KINASE-RELATED"/>
    <property type="match status" value="1"/>
</dbReference>
<name>A0ABQ6F6D5_9VIBR</name>
<proteinExistence type="inferred from homology"/>
<comment type="pathway">
    <text evidence="5">Cofactor biosynthesis; coenzyme A biosynthesis; CoA from (R)-pantothenate: step 5/5.</text>
</comment>
<gene>
    <name evidence="5 7" type="primary">coaE</name>
    <name evidence="7" type="ORF">GCM10007938_39330</name>
</gene>
<comment type="caution">
    <text evidence="7">The sequence shown here is derived from an EMBL/GenBank/DDBJ whole genome shotgun (WGS) entry which is preliminary data.</text>
</comment>
<dbReference type="HAMAP" id="MF_00376">
    <property type="entry name" value="Dephospho_CoA_kinase"/>
    <property type="match status" value="1"/>
</dbReference>
<dbReference type="GO" id="GO:0016301">
    <property type="term" value="F:kinase activity"/>
    <property type="evidence" value="ECO:0007669"/>
    <property type="project" value="UniProtKB-KW"/>
</dbReference>
<dbReference type="EMBL" id="BSPW01000094">
    <property type="protein sequence ID" value="GLT20150.1"/>
    <property type="molecule type" value="Genomic_DNA"/>
</dbReference>
<keyword evidence="5" id="KW-0808">Transferase</keyword>
<dbReference type="PROSITE" id="PS51219">
    <property type="entry name" value="DPCK"/>
    <property type="match status" value="1"/>
</dbReference>
<feature type="binding site" evidence="5">
    <location>
        <begin position="12"/>
        <end position="17"/>
    </location>
    <ligand>
        <name>ATP</name>
        <dbReference type="ChEBI" id="CHEBI:30616"/>
    </ligand>
</feature>
<reference evidence="8" key="1">
    <citation type="journal article" date="2019" name="Int. J. Syst. Evol. Microbiol.">
        <title>The Global Catalogue of Microorganisms (GCM) 10K type strain sequencing project: providing services to taxonomists for standard genome sequencing and annotation.</title>
        <authorList>
            <consortium name="The Broad Institute Genomics Platform"/>
            <consortium name="The Broad Institute Genome Sequencing Center for Infectious Disease"/>
            <person name="Wu L."/>
            <person name="Ma J."/>
        </authorList>
    </citation>
    <scope>NUCLEOTIDE SEQUENCE [LARGE SCALE GENOMIC DNA]</scope>
    <source>
        <strain evidence="8">NBRC 108723</strain>
    </source>
</reference>
<organism evidence="7 8">
    <name type="scientific">Vibrio zhanjiangensis</name>
    <dbReference type="NCBI Taxonomy" id="1046128"/>
    <lineage>
        <taxon>Bacteria</taxon>
        <taxon>Pseudomonadati</taxon>
        <taxon>Pseudomonadota</taxon>
        <taxon>Gammaproteobacteria</taxon>
        <taxon>Vibrionales</taxon>
        <taxon>Vibrionaceae</taxon>
        <taxon>Vibrio</taxon>
    </lineage>
</organism>
<comment type="catalytic activity">
    <reaction evidence="5">
        <text>3'-dephospho-CoA + ATP = ADP + CoA + H(+)</text>
        <dbReference type="Rhea" id="RHEA:18245"/>
        <dbReference type="ChEBI" id="CHEBI:15378"/>
        <dbReference type="ChEBI" id="CHEBI:30616"/>
        <dbReference type="ChEBI" id="CHEBI:57287"/>
        <dbReference type="ChEBI" id="CHEBI:57328"/>
        <dbReference type="ChEBI" id="CHEBI:456216"/>
        <dbReference type="EC" id="2.7.1.24"/>
    </reaction>
</comment>
<accession>A0ABQ6F6D5</accession>
<dbReference type="InterPro" id="IPR001977">
    <property type="entry name" value="Depp_CoAkinase"/>
</dbReference>
<dbReference type="PANTHER" id="PTHR10695:SF46">
    <property type="entry name" value="BIFUNCTIONAL COENZYME A SYNTHASE-RELATED"/>
    <property type="match status" value="1"/>
</dbReference>
<comment type="function">
    <text evidence="5">Catalyzes the phosphorylation of the 3'-hydroxyl group of dephosphocoenzyme A to form coenzyme A.</text>
</comment>
<evidence type="ECO:0000256" key="4">
    <source>
        <dbReference type="ARBA" id="ARBA00022993"/>
    </source>
</evidence>